<proteinExistence type="predicted"/>
<evidence type="ECO:0000313" key="2">
    <source>
        <dbReference type="Proteomes" id="UP000321124"/>
    </source>
</evidence>
<evidence type="ECO:0000313" key="1">
    <source>
        <dbReference type="EMBL" id="QTS34870.1"/>
    </source>
</evidence>
<sequence>MKKQGADHALTLLFYFLQNSKHHQLQPQSRQILPALNRISIKNNRENKD</sequence>
<dbReference type="Proteomes" id="UP000321124">
    <property type="component" value="Chromosome"/>
</dbReference>
<gene>
    <name evidence="1" type="ORF">D0436_24055</name>
</gene>
<protein>
    <submittedName>
        <fullName evidence="1">Uncharacterized protein</fullName>
    </submittedName>
</protein>
<organism evidence="1 2">
    <name type="scientific">Shewanella decolorationis</name>
    <dbReference type="NCBI Taxonomy" id="256839"/>
    <lineage>
        <taxon>Bacteria</taxon>
        <taxon>Pseudomonadati</taxon>
        <taxon>Pseudomonadota</taxon>
        <taxon>Gammaproteobacteria</taxon>
        <taxon>Alteromonadales</taxon>
        <taxon>Shewanellaceae</taxon>
        <taxon>Shewanella</taxon>
    </lineage>
</organism>
<reference evidence="1 2" key="1">
    <citation type="journal article" date="2019" name="Ecotoxicol. Environ. Saf.">
        <title>Microbial characterization of heavy metal resistant bacterial strains isolated from an electroplating wastewater treatment plant.</title>
        <authorList>
            <person name="Cai X."/>
            <person name="Zheng X."/>
            <person name="Zhang D."/>
            <person name="Iqbal W."/>
            <person name="Liu C."/>
            <person name="Yang B."/>
            <person name="Zhao X."/>
            <person name="Lu X."/>
            <person name="Mao Y."/>
        </authorList>
    </citation>
    <scope>NUCLEOTIDE SEQUENCE [LARGE SCALE GENOMIC DNA]</scope>
    <source>
        <strain evidence="1 2">Ni1-3</strain>
    </source>
</reference>
<name>A0A8A9LGM1_9GAMM</name>
<dbReference type="EMBL" id="CP031775">
    <property type="protein sequence ID" value="QTS34870.1"/>
    <property type="molecule type" value="Genomic_DNA"/>
</dbReference>
<accession>A0A8A9LGM1</accession>
<dbReference type="AlphaFoldDB" id="A0A8A9LGM1"/>